<feature type="transmembrane region" description="Helical" evidence="1">
    <location>
        <begin position="24"/>
        <end position="51"/>
    </location>
</feature>
<keyword evidence="1" id="KW-0472">Membrane</keyword>
<sequence length="69" mass="7119">MKELSFEKMERITGGMSEDCGWAIASWTAATVGLAALTGGVGILAVTAMAGHGIASISFMRSCGPSDFY</sequence>
<gene>
    <name evidence="2" type="ORF">DN752_16835</name>
</gene>
<dbReference type="EMBL" id="CP030041">
    <property type="protein sequence ID" value="AWW31657.1"/>
    <property type="molecule type" value="Genomic_DNA"/>
</dbReference>
<accession>A0A2Z4ILR0</accession>
<proteinExistence type="predicted"/>
<name>A0A2Z4ILR0_9BACT</name>
<evidence type="ECO:0000313" key="3">
    <source>
        <dbReference type="Proteomes" id="UP000248688"/>
    </source>
</evidence>
<keyword evidence="1" id="KW-0812">Transmembrane</keyword>
<evidence type="ECO:0008006" key="4">
    <source>
        <dbReference type="Google" id="ProtNLM"/>
    </source>
</evidence>
<dbReference type="Proteomes" id="UP000248688">
    <property type="component" value="Chromosome"/>
</dbReference>
<protein>
    <recommendedName>
        <fullName evidence="4">Bacteriocin</fullName>
    </recommendedName>
</protein>
<keyword evidence="1" id="KW-1133">Transmembrane helix</keyword>
<evidence type="ECO:0000256" key="1">
    <source>
        <dbReference type="SAM" id="Phobius"/>
    </source>
</evidence>
<keyword evidence="3" id="KW-1185">Reference proteome</keyword>
<dbReference type="RefSeq" id="WP_112785032.1">
    <property type="nucleotide sequence ID" value="NZ_CP030041.1"/>
</dbReference>
<dbReference type="KEGG" id="est:DN752_16835"/>
<organism evidence="2 3">
    <name type="scientific">Echinicola strongylocentroti</name>
    <dbReference type="NCBI Taxonomy" id="1795355"/>
    <lineage>
        <taxon>Bacteria</taxon>
        <taxon>Pseudomonadati</taxon>
        <taxon>Bacteroidota</taxon>
        <taxon>Cytophagia</taxon>
        <taxon>Cytophagales</taxon>
        <taxon>Cyclobacteriaceae</taxon>
        <taxon>Echinicola</taxon>
    </lineage>
</organism>
<reference evidence="2 3" key="1">
    <citation type="submission" date="2018-06" db="EMBL/GenBank/DDBJ databases">
        <title>Echinicola strongylocentroti sp. nov., isolated from a sea urchin Strongylocentrotus intermedius.</title>
        <authorList>
            <person name="Bae S.S."/>
        </authorList>
    </citation>
    <scope>NUCLEOTIDE SEQUENCE [LARGE SCALE GENOMIC DNA]</scope>
    <source>
        <strain evidence="2 3">MEBiC08714</strain>
    </source>
</reference>
<evidence type="ECO:0000313" key="2">
    <source>
        <dbReference type="EMBL" id="AWW31657.1"/>
    </source>
</evidence>
<dbReference type="AlphaFoldDB" id="A0A2Z4ILR0"/>